<reference evidence="2" key="1">
    <citation type="submission" date="2020-05" db="EMBL/GenBank/DDBJ databases">
        <authorList>
            <person name="Chiriac C."/>
            <person name="Salcher M."/>
            <person name="Ghai R."/>
            <person name="Kavagutti S V."/>
        </authorList>
    </citation>
    <scope>NUCLEOTIDE SEQUENCE</scope>
</reference>
<protein>
    <submittedName>
        <fullName evidence="2">Uncharacterized protein</fullName>
    </submittedName>
</protein>
<sequence>MADNTTTQTNIQGFAPQIAPYAESVLGGAAKAVAEPYQSYADWARKRGLSGDQVQAFTDLQRKSFTGAEGLAQDPYSQAAAQGIQGLAQRAGDLNYAATQFGNQFQAPQNLGYNAQNAQNTYLGAAPTVQQQPTYNAPTMGAAQTGYNPQLQNYQMGPARDVSASNYATPEMRAAQTGYNPQLQTFQMGPAERVNTQSFAQPGSADAYMSPYMQNVVDVQKREAARQSGIQGQQQQAQAVSAGAFGGSRDAIMRAERERNLAQQTGDIQAQGSQAAYQQAQQQFNAEQQARLQAQQANQQAGLTVGQQNLASQIGTQQLGAGQIGLQTSLANLSNAQQQQVQNQAAQLQTQGMSAQQAMQAALANQQKDLTMGQQNLAANLGVQQLGTQTGLQTSLANLSNQQQQQVQNQASQLQTQGMNAQQALQMALANQSTQSQYGLTQGQLSQQTNLANQAAQNQASQFGAGQGLQAAGLGAQYGLAAQQEAERSKQFGANLGLQGMQAGMQGYGALGSQGQNLYGQTTNNLQLQNAFGTQQQQQGQNMIDVNQQNYAAEQNYPYKQVGFMSDIINRQPVSNLGSTITSPPPSLISQGLGAAAAFYGAKKAAGGAIRSYRGAGLVDLALSGM</sequence>
<accession>A0A6J5Q8K0</accession>
<feature type="compositionally biased region" description="Low complexity" evidence="1">
    <location>
        <begin position="226"/>
        <end position="243"/>
    </location>
</feature>
<gene>
    <name evidence="2" type="ORF">UFOVP1049_64</name>
</gene>
<dbReference type="EMBL" id="LR796986">
    <property type="protein sequence ID" value="CAB4180609.1"/>
    <property type="molecule type" value="Genomic_DNA"/>
</dbReference>
<organism evidence="2">
    <name type="scientific">uncultured Caudovirales phage</name>
    <dbReference type="NCBI Taxonomy" id="2100421"/>
    <lineage>
        <taxon>Viruses</taxon>
        <taxon>Duplodnaviria</taxon>
        <taxon>Heunggongvirae</taxon>
        <taxon>Uroviricota</taxon>
        <taxon>Caudoviricetes</taxon>
        <taxon>Peduoviridae</taxon>
        <taxon>Maltschvirus</taxon>
        <taxon>Maltschvirus maltsch</taxon>
    </lineage>
</organism>
<name>A0A6J5Q8K0_9CAUD</name>
<proteinExistence type="predicted"/>
<feature type="region of interest" description="Disordered" evidence="1">
    <location>
        <begin position="224"/>
        <end position="243"/>
    </location>
</feature>
<evidence type="ECO:0000256" key="1">
    <source>
        <dbReference type="SAM" id="MobiDB-lite"/>
    </source>
</evidence>
<evidence type="ECO:0000313" key="2">
    <source>
        <dbReference type="EMBL" id="CAB4180609.1"/>
    </source>
</evidence>